<dbReference type="AlphaFoldDB" id="A0A8J2JNM0"/>
<evidence type="ECO:0000259" key="1">
    <source>
        <dbReference type="PROSITE" id="PS51848"/>
    </source>
</evidence>
<keyword evidence="3" id="KW-1185">Reference proteome</keyword>
<dbReference type="EMBL" id="CAJVCH010085412">
    <property type="protein sequence ID" value="CAG7722017.1"/>
    <property type="molecule type" value="Genomic_DNA"/>
</dbReference>
<proteinExistence type="predicted"/>
<feature type="non-terminal residue" evidence="2">
    <location>
        <position position="1"/>
    </location>
</feature>
<dbReference type="Proteomes" id="UP000708208">
    <property type="component" value="Unassembled WGS sequence"/>
</dbReference>
<evidence type="ECO:0000313" key="2">
    <source>
        <dbReference type="EMBL" id="CAG7722017.1"/>
    </source>
</evidence>
<accession>A0A8J2JNM0</accession>
<dbReference type="PROSITE" id="PS51848">
    <property type="entry name" value="BMERB"/>
    <property type="match status" value="1"/>
</dbReference>
<comment type="caution">
    <text evidence="2">The sequence shown here is derived from an EMBL/GenBank/DDBJ whole genome shotgun (WGS) entry which is preliminary data.</text>
</comment>
<dbReference type="InterPro" id="IPR022735">
    <property type="entry name" value="bMERB_dom"/>
</dbReference>
<organism evidence="2 3">
    <name type="scientific">Allacma fusca</name>
    <dbReference type="NCBI Taxonomy" id="39272"/>
    <lineage>
        <taxon>Eukaryota</taxon>
        <taxon>Metazoa</taxon>
        <taxon>Ecdysozoa</taxon>
        <taxon>Arthropoda</taxon>
        <taxon>Hexapoda</taxon>
        <taxon>Collembola</taxon>
        <taxon>Symphypleona</taxon>
        <taxon>Sminthuridae</taxon>
        <taxon>Allacma</taxon>
    </lineage>
</organism>
<evidence type="ECO:0000313" key="3">
    <source>
        <dbReference type="Proteomes" id="UP000708208"/>
    </source>
</evidence>
<gene>
    <name evidence="2" type="ORF">AFUS01_LOCUS11194</name>
</gene>
<protein>
    <recommendedName>
        <fullName evidence="1">BMERB domain-containing protein</fullName>
    </recommendedName>
</protein>
<sequence length="38" mass="4478">LAKTESDRVREALLLEELVTVVNKRDELVTHWDDQERA</sequence>
<feature type="domain" description="BMERB" evidence="1">
    <location>
        <begin position="1"/>
        <end position="38"/>
    </location>
</feature>
<dbReference type="Pfam" id="PF12130">
    <property type="entry name" value="bMERB_dom"/>
    <property type="match status" value="1"/>
</dbReference>
<reference evidence="2" key="1">
    <citation type="submission" date="2021-06" db="EMBL/GenBank/DDBJ databases">
        <authorList>
            <person name="Hodson N. C."/>
            <person name="Mongue J. A."/>
            <person name="Jaron S. K."/>
        </authorList>
    </citation>
    <scope>NUCLEOTIDE SEQUENCE</scope>
</reference>
<name>A0A8J2JNM0_9HEXA</name>